<reference evidence="1 2" key="1">
    <citation type="journal article" date="2016" name="DNA Res.">
        <title>The complete genome sequencing of Prevotella intermedia strain OMA14 and a subsequent fine-scale, intra-species genomic comparison reveal an unusual amplification of conjugative and mobile transposons and identify a novel Prevotella-lineage-specific repeat.</title>
        <authorList>
            <person name="Naito M."/>
            <person name="Ogura Y."/>
            <person name="Itoh T."/>
            <person name="Shoji M."/>
            <person name="Okamoto M."/>
            <person name="Hayashi T."/>
            <person name="Nakayama K."/>
        </authorList>
    </citation>
    <scope>NUCLEOTIDE SEQUENCE [LARGE SCALE GENOMIC DNA]</scope>
    <source>
        <strain evidence="1 2">OMA14</strain>
    </source>
</reference>
<proteinExistence type="predicted"/>
<dbReference type="AlphaFoldDB" id="A0A0T7APL4"/>
<accession>A0A0T7APL4</accession>
<name>A0A0T7APL4_PREIN</name>
<sequence>MRKGELFISKQLDYDDKRITGQACLADDW</sequence>
<dbReference type="EMBL" id="AP014598">
    <property type="protein sequence ID" value="BAU19038.1"/>
    <property type="molecule type" value="Genomic_DNA"/>
</dbReference>
<gene>
    <name evidence="1" type="ORF">PIOMA14_II_0533</name>
</gene>
<evidence type="ECO:0000313" key="2">
    <source>
        <dbReference type="Proteomes" id="UP000217431"/>
    </source>
</evidence>
<dbReference type="Proteomes" id="UP000217431">
    <property type="component" value="Chromosome II"/>
</dbReference>
<evidence type="ECO:0000313" key="1">
    <source>
        <dbReference type="EMBL" id="BAU19038.1"/>
    </source>
</evidence>
<organism evidence="1 2">
    <name type="scientific">Prevotella intermedia</name>
    <dbReference type="NCBI Taxonomy" id="28131"/>
    <lineage>
        <taxon>Bacteria</taxon>
        <taxon>Pseudomonadati</taxon>
        <taxon>Bacteroidota</taxon>
        <taxon>Bacteroidia</taxon>
        <taxon>Bacteroidales</taxon>
        <taxon>Prevotellaceae</taxon>
        <taxon>Prevotella</taxon>
    </lineage>
</organism>
<protein>
    <submittedName>
        <fullName evidence="1">Uncharacterized protein</fullName>
    </submittedName>
</protein>